<dbReference type="GO" id="GO:0005634">
    <property type="term" value="C:nucleus"/>
    <property type="evidence" value="ECO:0007669"/>
    <property type="project" value="UniProtKB-SubCell"/>
</dbReference>
<evidence type="ECO:0000256" key="2">
    <source>
        <dbReference type="ARBA" id="ARBA00023015"/>
    </source>
</evidence>
<dbReference type="Ensembl" id="ENSGMOT00000035322.1">
    <property type="protein sequence ID" value="ENSGMOP00000065430.1"/>
    <property type="gene ID" value="ENSGMOG00000034456.1"/>
</dbReference>
<dbReference type="AlphaFoldDB" id="A0A8C5CVM1"/>
<evidence type="ECO:0000313" key="7">
    <source>
        <dbReference type="Ensembl" id="ENSGMOP00000065430.1"/>
    </source>
</evidence>
<accession>A0A8C5CVM1</accession>
<dbReference type="Proteomes" id="UP000694546">
    <property type="component" value="Chromosome 11"/>
</dbReference>
<dbReference type="InterPro" id="IPR052435">
    <property type="entry name" value="YY1-Transcr_Regul"/>
</dbReference>
<sequence>MKQLTWLASERRLGGEDSEEDHSPGSQNSQEEISEEEEEGLAKGEEEAGEHRRSEAAGGRIRPPKRRRPERHSKDSAKLLLLYDHHLLDNDPQRESKDTAFAQAYLTRVREALGGSPKRMEDFLSLLYEFEEAGEEQGSMVQLYRSLRRVLQDNTELLRDFAAFLQPEQALECGLLAFPPGFSPLTQ</sequence>
<feature type="compositionally biased region" description="Basic and acidic residues" evidence="6">
    <location>
        <begin position="40"/>
        <end position="55"/>
    </location>
</feature>
<keyword evidence="8" id="KW-1185">Reference proteome</keyword>
<evidence type="ECO:0000256" key="6">
    <source>
        <dbReference type="SAM" id="MobiDB-lite"/>
    </source>
</evidence>
<dbReference type="PROSITE" id="PS51477">
    <property type="entry name" value="PAH"/>
    <property type="match status" value="1"/>
</dbReference>
<keyword evidence="3" id="KW-0804">Transcription</keyword>
<dbReference type="GO" id="GO:0006355">
    <property type="term" value="P:regulation of DNA-templated transcription"/>
    <property type="evidence" value="ECO:0007669"/>
    <property type="project" value="InterPro"/>
</dbReference>
<reference evidence="7" key="2">
    <citation type="submission" date="2025-09" db="UniProtKB">
        <authorList>
            <consortium name="Ensembl"/>
        </authorList>
    </citation>
    <scope>IDENTIFICATION</scope>
</reference>
<evidence type="ECO:0000256" key="4">
    <source>
        <dbReference type="ARBA" id="ARBA00023242"/>
    </source>
</evidence>
<evidence type="ECO:0000256" key="1">
    <source>
        <dbReference type="ARBA" id="ARBA00004123"/>
    </source>
</evidence>
<name>A0A8C5CVM1_GADMO</name>
<dbReference type="PANTHER" id="PTHR16088">
    <property type="entry name" value="YY1 ASSOCIATED PROTEIN-RELATED"/>
    <property type="match status" value="1"/>
</dbReference>
<proteinExistence type="predicted"/>
<evidence type="ECO:0000256" key="3">
    <source>
        <dbReference type="ARBA" id="ARBA00023163"/>
    </source>
</evidence>
<dbReference type="InterPro" id="IPR003822">
    <property type="entry name" value="PAH"/>
</dbReference>
<keyword evidence="4 5" id="KW-0539">Nucleus</keyword>
<dbReference type="Gene3D" id="1.20.1160.11">
    <property type="entry name" value="Paired amphipathic helix"/>
    <property type="match status" value="1"/>
</dbReference>
<dbReference type="GO" id="GO:0003712">
    <property type="term" value="F:transcription coregulator activity"/>
    <property type="evidence" value="ECO:0007669"/>
    <property type="project" value="TreeGrafter"/>
</dbReference>
<comment type="subcellular location">
    <subcellularLocation>
        <location evidence="1 5">Nucleus</location>
    </subcellularLocation>
</comment>
<dbReference type="Pfam" id="PF02671">
    <property type="entry name" value="PAH"/>
    <property type="match status" value="1"/>
</dbReference>
<dbReference type="SUPFAM" id="SSF47762">
    <property type="entry name" value="PAH2 domain"/>
    <property type="match status" value="1"/>
</dbReference>
<reference evidence="7" key="1">
    <citation type="submission" date="2025-08" db="UniProtKB">
        <authorList>
            <consortium name="Ensembl"/>
        </authorList>
    </citation>
    <scope>IDENTIFICATION</scope>
</reference>
<feature type="region of interest" description="Disordered" evidence="6">
    <location>
        <begin position="1"/>
        <end position="75"/>
    </location>
</feature>
<feature type="compositionally biased region" description="Basic residues" evidence="6">
    <location>
        <begin position="62"/>
        <end position="71"/>
    </location>
</feature>
<evidence type="ECO:0000256" key="5">
    <source>
        <dbReference type="PROSITE-ProRule" id="PRU00810"/>
    </source>
</evidence>
<dbReference type="GeneTree" id="ENSGT00940000164105"/>
<evidence type="ECO:0000313" key="8">
    <source>
        <dbReference type="Proteomes" id="UP000694546"/>
    </source>
</evidence>
<dbReference type="PANTHER" id="PTHR16088:SF3">
    <property type="entry name" value="GON-4-LIKE PROTEIN"/>
    <property type="match status" value="1"/>
</dbReference>
<keyword evidence="2" id="KW-0805">Transcription regulation</keyword>
<dbReference type="OMA" id="ITSYWIF"/>
<organism evidence="7 8">
    <name type="scientific">Gadus morhua</name>
    <name type="common">Atlantic cod</name>
    <dbReference type="NCBI Taxonomy" id="8049"/>
    <lineage>
        <taxon>Eukaryota</taxon>
        <taxon>Metazoa</taxon>
        <taxon>Chordata</taxon>
        <taxon>Craniata</taxon>
        <taxon>Vertebrata</taxon>
        <taxon>Euteleostomi</taxon>
        <taxon>Actinopterygii</taxon>
        <taxon>Neopterygii</taxon>
        <taxon>Teleostei</taxon>
        <taxon>Neoteleostei</taxon>
        <taxon>Acanthomorphata</taxon>
        <taxon>Zeiogadaria</taxon>
        <taxon>Gadariae</taxon>
        <taxon>Gadiformes</taxon>
        <taxon>Gadoidei</taxon>
        <taxon>Gadidae</taxon>
        <taxon>Gadus</taxon>
    </lineage>
</organism>
<dbReference type="InterPro" id="IPR036600">
    <property type="entry name" value="PAH_sf"/>
</dbReference>
<protein>
    <submittedName>
        <fullName evidence="7">Uncharacterized protein</fullName>
    </submittedName>
</protein>